<protein>
    <submittedName>
        <fullName evidence="3">Regulatory protein</fullName>
    </submittedName>
</protein>
<keyword evidence="2" id="KW-1133">Transmembrane helix</keyword>
<dbReference type="AlphaFoldDB" id="A1A3T7"/>
<dbReference type="Proteomes" id="UP000008702">
    <property type="component" value="Chromosome"/>
</dbReference>
<accession>A1A3T7</accession>
<keyword evidence="2" id="KW-0812">Transmembrane</keyword>
<proteinExistence type="predicted"/>
<feature type="transmembrane region" description="Helical" evidence="2">
    <location>
        <begin position="113"/>
        <end position="142"/>
    </location>
</feature>
<reference evidence="3 4" key="1">
    <citation type="submission" date="2006-12" db="EMBL/GenBank/DDBJ databases">
        <title>Bifidobacterium adolescentis complete genome sequence.</title>
        <authorList>
            <person name="Suzuki T."/>
            <person name="Tsuda Y."/>
            <person name="Kanou N."/>
            <person name="Inoue T."/>
            <person name="Kumazaki K."/>
            <person name="Nagano S."/>
            <person name="Hirai S."/>
            <person name="Tanaka K."/>
            <person name="Watanabe K."/>
        </authorList>
    </citation>
    <scope>NUCLEOTIDE SEQUENCE [LARGE SCALE GENOMIC DNA]</scope>
    <source>
        <strain evidence="4">ATCC 15703 / DSM 20083 / NCTC 11814 / E194a</strain>
    </source>
</reference>
<gene>
    <name evidence="3" type="ordered locus">BAD_1589</name>
</gene>
<feature type="region of interest" description="Disordered" evidence="1">
    <location>
        <begin position="1"/>
        <end position="29"/>
    </location>
</feature>
<evidence type="ECO:0000256" key="1">
    <source>
        <dbReference type="SAM" id="MobiDB-lite"/>
    </source>
</evidence>
<name>A1A3T7_BIFAA</name>
<dbReference type="EMBL" id="AP009256">
    <property type="protein sequence ID" value="BAF40370.1"/>
    <property type="molecule type" value="Genomic_DNA"/>
</dbReference>
<organism evidence="3 4">
    <name type="scientific">Bifidobacterium adolescentis (strain ATCC 15703 / DSM 20083 / NCTC 11814 / E194a)</name>
    <dbReference type="NCBI Taxonomy" id="367928"/>
    <lineage>
        <taxon>Bacteria</taxon>
        <taxon>Bacillati</taxon>
        <taxon>Actinomycetota</taxon>
        <taxon>Actinomycetes</taxon>
        <taxon>Bifidobacteriales</taxon>
        <taxon>Bifidobacteriaceae</taxon>
        <taxon>Bifidobacterium</taxon>
    </lineage>
</organism>
<evidence type="ECO:0000256" key="2">
    <source>
        <dbReference type="SAM" id="Phobius"/>
    </source>
</evidence>
<evidence type="ECO:0000313" key="3">
    <source>
        <dbReference type="EMBL" id="BAF40370.1"/>
    </source>
</evidence>
<sequence>MCAYEKAGGRDSVGSRPPAMRFKKSERRESVPQRSLRRCLASRGLFQRDGLTRFGLPSCLKVLLVEDLLHQISGSLGKCELAEARIDGSEVGVEDLVESVVVLHDVSFRTTAWFLASFFLLYIVRCVAIVLFFLFFVLLLFFCCAFTIRTSVCVWHAAIVISIVKSSGYLEENVITVPA</sequence>
<keyword evidence="2" id="KW-0472">Membrane</keyword>
<keyword evidence="4" id="KW-1185">Reference proteome</keyword>
<dbReference type="KEGG" id="bad:BAD_1589"/>
<evidence type="ECO:0000313" key="4">
    <source>
        <dbReference type="Proteomes" id="UP000008702"/>
    </source>
</evidence>
<dbReference type="HOGENOM" id="CLU_1591389_0_0_11"/>